<dbReference type="GO" id="GO:0005743">
    <property type="term" value="C:mitochondrial inner membrane"/>
    <property type="evidence" value="ECO:0007669"/>
    <property type="project" value="TreeGrafter"/>
</dbReference>
<accession>A0A0R3TBC7</accession>
<name>A0A0R3TBC7_RODNA</name>
<evidence type="ECO:0000313" key="8">
    <source>
        <dbReference type="Proteomes" id="UP000278807"/>
    </source>
</evidence>
<evidence type="ECO:0000256" key="3">
    <source>
        <dbReference type="ARBA" id="ARBA00022737"/>
    </source>
</evidence>
<keyword evidence="6" id="KW-0496">Mitochondrion</keyword>
<protein>
    <submittedName>
        <fullName evidence="9">Tetratricopeptide repeat protein</fullName>
    </submittedName>
</protein>
<dbReference type="AlphaFoldDB" id="A0A0R3TBC7"/>
<reference evidence="7 8" key="2">
    <citation type="submission" date="2018-11" db="EMBL/GenBank/DDBJ databases">
        <authorList>
            <consortium name="Pathogen Informatics"/>
        </authorList>
    </citation>
    <scope>NUCLEOTIDE SEQUENCE [LARGE SCALE GENOMIC DNA]</scope>
</reference>
<dbReference type="InterPro" id="IPR011990">
    <property type="entry name" value="TPR-like_helical_dom_sf"/>
</dbReference>
<dbReference type="STRING" id="102285.A0A0R3TBC7"/>
<comment type="subcellular location">
    <subcellularLocation>
        <location evidence="1">Mitochondrion</location>
    </subcellularLocation>
</comment>
<keyword evidence="5" id="KW-0809">Transit peptide</keyword>
<dbReference type="WBParaSite" id="HNAJ_0000436601-mRNA-1">
    <property type="protein sequence ID" value="HNAJ_0000436601-mRNA-1"/>
    <property type="gene ID" value="HNAJ_0000436601"/>
</dbReference>
<comment type="similarity">
    <text evidence="2">Belongs to the TTC19 family.</text>
</comment>
<dbReference type="GO" id="GO:0034551">
    <property type="term" value="P:mitochondrial respiratory chain complex III assembly"/>
    <property type="evidence" value="ECO:0007669"/>
    <property type="project" value="InterPro"/>
</dbReference>
<evidence type="ECO:0000256" key="5">
    <source>
        <dbReference type="ARBA" id="ARBA00022946"/>
    </source>
</evidence>
<dbReference type="SUPFAM" id="SSF48452">
    <property type="entry name" value="TPR-like"/>
    <property type="match status" value="1"/>
</dbReference>
<keyword evidence="3" id="KW-0677">Repeat</keyword>
<keyword evidence="4" id="KW-0802">TPR repeat</keyword>
<proteinExistence type="inferred from homology"/>
<dbReference type="Gene3D" id="1.25.40.10">
    <property type="entry name" value="Tetratricopeptide repeat domain"/>
    <property type="match status" value="2"/>
</dbReference>
<dbReference type="Pfam" id="PF13424">
    <property type="entry name" value="TPR_12"/>
    <property type="match status" value="1"/>
</dbReference>
<evidence type="ECO:0000256" key="2">
    <source>
        <dbReference type="ARBA" id="ARBA00008219"/>
    </source>
</evidence>
<gene>
    <name evidence="7" type="ORF">HNAJ_LOCUS4364</name>
</gene>
<evidence type="ECO:0000256" key="6">
    <source>
        <dbReference type="ARBA" id="ARBA00023128"/>
    </source>
</evidence>
<dbReference type="EMBL" id="UZAE01003016">
    <property type="protein sequence ID" value="VDO00224.1"/>
    <property type="molecule type" value="Genomic_DNA"/>
</dbReference>
<evidence type="ECO:0000256" key="1">
    <source>
        <dbReference type="ARBA" id="ARBA00004173"/>
    </source>
</evidence>
<evidence type="ECO:0000256" key="4">
    <source>
        <dbReference type="ARBA" id="ARBA00022803"/>
    </source>
</evidence>
<dbReference type="PANTHER" id="PTHR13143">
    <property type="entry name" value="TETRATRICOPEPTIDE REPEAT PROTEIN 19"/>
    <property type="match status" value="1"/>
</dbReference>
<organism evidence="9">
    <name type="scientific">Rodentolepis nana</name>
    <name type="common">Dwarf tapeworm</name>
    <name type="synonym">Hymenolepis nana</name>
    <dbReference type="NCBI Taxonomy" id="102285"/>
    <lineage>
        <taxon>Eukaryota</taxon>
        <taxon>Metazoa</taxon>
        <taxon>Spiralia</taxon>
        <taxon>Lophotrochozoa</taxon>
        <taxon>Platyhelminthes</taxon>
        <taxon>Cestoda</taxon>
        <taxon>Eucestoda</taxon>
        <taxon>Cyclophyllidea</taxon>
        <taxon>Hymenolepididae</taxon>
        <taxon>Rodentolepis</taxon>
    </lineage>
</organism>
<dbReference type="OrthoDB" id="5986190at2759"/>
<keyword evidence="8" id="KW-1185">Reference proteome</keyword>
<evidence type="ECO:0000313" key="9">
    <source>
        <dbReference type="WBParaSite" id="HNAJ_0000436601-mRNA-1"/>
    </source>
</evidence>
<evidence type="ECO:0000313" key="7">
    <source>
        <dbReference type="EMBL" id="VDO00224.1"/>
    </source>
</evidence>
<dbReference type="Proteomes" id="UP000278807">
    <property type="component" value="Unassembled WGS sequence"/>
</dbReference>
<reference evidence="9" key="1">
    <citation type="submission" date="2017-02" db="UniProtKB">
        <authorList>
            <consortium name="WormBaseParasite"/>
        </authorList>
    </citation>
    <scope>IDENTIFICATION</scope>
</reference>
<dbReference type="PANTHER" id="PTHR13143:SF6">
    <property type="entry name" value="TETRATRICOPEPTIDE REPEAT PROTEIN 19, MITOCHONDRIAL"/>
    <property type="match status" value="1"/>
</dbReference>
<sequence length="364" mass="40919">MYFRYFRLLHNVLRRLANSPNKLLPFHHRKEQTLIQVTISTGLICLSWPFSKSTESTFEEKTSTLLKTAIIQIREENYKEADDNLHQILQILAIASRDNEITPEEHARSQARVFLELAKLRMCQQNYSDAEKLLTETIRFSIAAGVDPQDSRIVELSLKLALLYSRLGETSKASSGLEYCFDAQMKKTGQIFQSPGIKLSDAEQNEIALLGLVSNAYAHFLIKNGDFSAAQEKLETSLKSAQLIYPPNHDNILHLQADLANTDSRLGNYDKALGRLKSVISNAENQSTPNLPLLRLFCAGALIEGNRGEFTAAFGWLDKAVEAANKMTCKPSKELAQKEIQSVRNMLDAWQKDEEKAAASEIEI</sequence>
<dbReference type="InterPro" id="IPR040395">
    <property type="entry name" value="TTC19"/>
</dbReference>